<dbReference type="Gene3D" id="3.40.50.2000">
    <property type="entry name" value="Glycogen Phosphorylase B"/>
    <property type="match status" value="2"/>
</dbReference>
<evidence type="ECO:0000313" key="2">
    <source>
        <dbReference type="EMBL" id="QOV91087.1"/>
    </source>
</evidence>
<organism evidence="2 3">
    <name type="scientific">Humisphaera borealis</name>
    <dbReference type="NCBI Taxonomy" id="2807512"/>
    <lineage>
        <taxon>Bacteria</taxon>
        <taxon>Pseudomonadati</taxon>
        <taxon>Planctomycetota</taxon>
        <taxon>Phycisphaerae</taxon>
        <taxon>Tepidisphaerales</taxon>
        <taxon>Tepidisphaeraceae</taxon>
        <taxon>Humisphaera</taxon>
    </lineage>
</organism>
<dbReference type="SUPFAM" id="SSF53756">
    <property type="entry name" value="UDP-Glycosyltransferase/glycogen phosphorylase"/>
    <property type="match status" value="1"/>
</dbReference>
<dbReference type="EMBL" id="CP063458">
    <property type="protein sequence ID" value="QOV91087.1"/>
    <property type="molecule type" value="Genomic_DNA"/>
</dbReference>
<accession>A0A7M2WZZ9</accession>
<feature type="domain" description="Glycosyltransferase subfamily 4-like N-terminal" evidence="1">
    <location>
        <begin position="20"/>
        <end position="198"/>
    </location>
</feature>
<dbReference type="Pfam" id="PF13579">
    <property type="entry name" value="Glyco_trans_4_4"/>
    <property type="match status" value="1"/>
</dbReference>
<sequence length="426" mass="47392">MPRRTLVIISQVFIPDPAAVGQYMASVAIAMSRRGHRVKVYTSDRGYDNPATQYPRLEFIEGAEIRRLGLTSFGKRSIPMRIAGSASFMLQVLFHLLAERKPGAIFFSTSPPLVGFVASIIGWIRRVPVAYWAMDLNPDQLIALGKLKPSHPAAWILERVNRFILKRAALVVALDRFMAQRLENRLPLSAKMLVLPPWPLEDQIHGNSADHRSWPARRDENPFRQQHGLIGRFVIMYSGNHSPSNPLETLLQAMLATRDDPTVCFAFIGGGVAKKQVEAHVRQHGLTNVLLLPYQPIETLRYSLAAADVHVASLGGEMVGIIHPCKVYGAMAAGRPILYLGPSPSHIDDLIHRHHIGWQISHGDVAGAVRTIEQIRQTPMEQLGEMGERAASIVDGHLSQRRLCGAMCDRLEQSLRLRSARNASPR</sequence>
<dbReference type="AlphaFoldDB" id="A0A7M2WZZ9"/>
<reference evidence="2 3" key="1">
    <citation type="submission" date="2020-10" db="EMBL/GenBank/DDBJ databases">
        <title>Wide distribution of Phycisphaera-like planctomycetes from WD2101 soil group in peatlands and genome analysis of the first cultivated representative.</title>
        <authorList>
            <person name="Dedysh S.N."/>
            <person name="Beletsky A.V."/>
            <person name="Ivanova A."/>
            <person name="Kulichevskaya I.S."/>
            <person name="Suzina N.E."/>
            <person name="Philippov D.A."/>
            <person name="Rakitin A.L."/>
            <person name="Mardanov A.V."/>
            <person name="Ravin N.V."/>
        </authorList>
    </citation>
    <scope>NUCLEOTIDE SEQUENCE [LARGE SCALE GENOMIC DNA]</scope>
    <source>
        <strain evidence="2 3">M1803</strain>
    </source>
</reference>
<protein>
    <submittedName>
        <fullName evidence="2">Glycosyltransferase family 4 protein</fullName>
    </submittedName>
</protein>
<proteinExistence type="predicted"/>
<evidence type="ECO:0000259" key="1">
    <source>
        <dbReference type="Pfam" id="PF13579"/>
    </source>
</evidence>
<keyword evidence="3" id="KW-1185">Reference proteome</keyword>
<dbReference type="Proteomes" id="UP000593765">
    <property type="component" value="Chromosome"/>
</dbReference>
<name>A0A7M2WZZ9_9BACT</name>
<dbReference type="PANTHER" id="PTHR45947:SF3">
    <property type="entry name" value="SULFOQUINOVOSYL TRANSFERASE SQD2"/>
    <property type="match status" value="1"/>
</dbReference>
<dbReference type="InterPro" id="IPR050194">
    <property type="entry name" value="Glycosyltransferase_grp1"/>
</dbReference>
<dbReference type="RefSeq" id="WP_206294208.1">
    <property type="nucleotide sequence ID" value="NZ_CP063458.1"/>
</dbReference>
<dbReference type="KEGG" id="hbs:IPV69_06940"/>
<dbReference type="GO" id="GO:0016757">
    <property type="term" value="F:glycosyltransferase activity"/>
    <property type="evidence" value="ECO:0007669"/>
    <property type="project" value="TreeGrafter"/>
</dbReference>
<evidence type="ECO:0000313" key="3">
    <source>
        <dbReference type="Proteomes" id="UP000593765"/>
    </source>
</evidence>
<dbReference type="Pfam" id="PF13692">
    <property type="entry name" value="Glyco_trans_1_4"/>
    <property type="match status" value="1"/>
</dbReference>
<dbReference type="PANTHER" id="PTHR45947">
    <property type="entry name" value="SULFOQUINOVOSYL TRANSFERASE SQD2"/>
    <property type="match status" value="1"/>
</dbReference>
<dbReference type="CDD" id="cd03794">
    <property type="entry name" value="GT4_WbuB-like"/>
    <property type="match status" value="1"/>
</dbReference>
<gene>
    <name evidence="2" type="ORF">IPV69_06940</name>
</gene>
<dbReference type="InterPro" id="IPR028098">
    <property type="entry name" value="Glyco_trans_4-like_N"/>
</dbReference>